<evidence type="ECO:0000313" key="4">
    <source>
        <dbReference type="EMBL" id="CUG89587.1"/>
    </source>
</evidence>
<name>A0A0S4JDD4_BODSA</name>
<evidence type="ECO:0000313" key="5">
    <source>
        <dbReference type="Proteomes" id="UP000051952"/>
    </source>
</evidence>
<proteinExistence type="predicted"/>
<dbReference type="VEuPathDB" id="TriTrypDB:BSAL_22195"/>
<feature type="transmembrane region" description="Helical" evidence="2">
    <location>
        <begin position="253"/>
        <end position="273"/>
    </location>
</feature>
<feature type="chain" id="PRO_5006622288" evidence="3">
    <location>
        <begin position="21"/>
        <end position="358"/>
    </location>
</feature>
<keyword evidence="2" id="KW-0812">Transmembrane</keyword>
<dbReference type="Proteomes" id="UP000051952">
    <property type="component" value="Unassembled WGS sequence"/>
</dbReference>
<keyword evidence="2" id="KW-0472">Membrane</keyword>
<feature type="signal peptide" evidence="3">
    <location>
        <begin position="1"/>
        <end position="20"/>
    </location>
</feature>
<dbReference type="EMBL" id="CYKH01001751">
    <property type="protein sequence ID" value="CUG89587.1"/>
    <property type="molecule type" value="Genomic_DNA"/>
</dbReference>
<keyword evidence="2" id="KW-1133">Transmembrane helix</keyword>
<protein>
    <submittedName>
        <fullName evidence="4">Membrane-associated protein, putative</fullName>
    </submittedName>
</protein>
<organism evidence="4 5">
    <name type="scientific">Bodo saltans</name>
    <name type="common">Flagellated protozoan</name>
    <dbReference type="NCBI Taxonomy" id="75058"/>
    <lineage>
        <taxon>Eukaryota</taxon>
        <taxon>Discoba</taxon>
        <taxon>Euglenozoa</taxon>
        <taxon>Kinetoplastea</taxon>
        <taxon>Metakinetoplastina</taxon>
        <taxon>Eubodonida</taxon>
        <taxon>Bodonidae</taxon>
        <taxon>Bodo</taxon>
    </lineage>
</organism>
<evidence type="ECO:0000256" key="3">
    <source>
        <dbReference type="SAM" id="SignalP"/>
    </source>
</evidence>
<sequence length="358" mass="39804">MATFLGLAAAAATLLPMIQSRDQYADEVRRTVRFRRAEAAQRMRHHRETMELREGLFEEESEHTVAQDMQRYRIRLALSRRQSSRDAGIQHFLLNQTTCMVGGLMLGCAFCLIGQGVLPDPSAQEHLREFMMLYAASGGVAIGCLAGSVWCSIKIQRRMTYFDHSAGKSDAFSSSPTATSTIANPLHTMRGEVVQPSHAPFGAAPASITSVPPKSNSGIPQHRSKPLTYDGCRRPHLSLQDYLRCHTEGLRRWATLLLQIGSLAVLIAGWSFASMTLFINDDASRWLLLVLIAVAIIGIVVGDRLFPDETRRDGDEGMKDEEEFADSDRPLQELGMERCLDELLEQEEAQRARELAAS</sequence>
<feature type="transmembrane region" description="Helical" evidence="2">
    <location>
        <begin position="285"/>
        <end position="302"/>
    </location>
</feature>
<reference evidence="5" key="1">
    <citation type="submission" date="2015-09" db="EMBL/GenBank/DDBJ databases">
        <authorList>
            <consortium name="Pathogen Informatics"/>
        </authorList>
    </citation>
    <scope>NUCLEOTIDE SEQUENCE [LARGE SCALE GENOMIC DNA]</scope>
    <source>
        <strain evidence="5">Lake Konstanz</strain>
    </source>
</reference>
<evidence type="ECO:0000256" key="2">
    <source>
        <dbReference type="SAM" id="Phobius"/>
    </source>
</evidence>
<gene>
    <name evidence="4" type="ORF">BSAL_22195</name>
</gene>
<keyword evidence="3" id="KW-0732">Signal</keyword>
<accession>A0A0S4JDD4</accession>
<feature type="transmembrane region" description="Helical" evidence="2">
    <location>
        <begin position="131"/>
        <end position="153"/>
    </location>
</feature>
<feature type="region of interest" description="Disordered" evidence="1">
    <location>
        <begin position="310"/>
        <end position="331"/>
    </location>
</feature>
<dbReference type="AlphaFoldDB" id="A0A0S4JDD4"/>
<keyword evidence="5" id="KW-1185">Reference proteome</keyword>
<evidence type="ECO:0000256" key="1">
    <source>
        <dbReference type="SAM" id="MobiDB-lite"/>
    </source>
</evidence>